<gene>
    <name evidence="2" type="ORF">METZ01_LOCUS212140</name>
</gene>
<dbReference type="Pfam" id="PF05448">
    <property type="entry name" value="AXE1"/>
    <property type="match status" value="1"/>
</dbReference>
<dbReference type="InterPro" id="IPR039069">
    <property type="entry name" value="CE7"/>
</dbReference>
<evidence type="ECO:0000313" key="2">
    <source>
        <dbReference type="EMBL" id="SVB59286.1"/>
    </source>
</evidence>
<dbReference type="SUPFAM" id="SSF53474">
    <property type="entry name" value="alpha/beta-Hydrolases"/>
    <property type="match status" value="1"/>
</dbReference>
<dbReference type="InterPro" id="IPR029058">
    <property type="entry name" value="AB_hydrolase_fold"/>
</dbReference>
<dbReference type="PANTHER" id="PTHR40111:SF1">
    <property type="entry name" value="CEPHALOSPORIN-C DEACETYLASE"/>
    <property type="match status" value="1"/>
</dbReference>
<feature type="domain" description="Acetyl xylan esterase" evidence="1">
    <location>
        <begin position="5"/>
        <end position="238"/>
    </location>
</feature>
<accession>A0A382F8B0</accession>
<dbReference type="PANTHER" id="PTHR40111">
    <property type="entry name" value="CEPHALOSPORIN-C DEACETYLASE"/>
    <property type="match status" value="1"/>
</dbReference>
<evidence type="ECO:0000259" key="1">
    <source>
        <dbReference type="Pfam" id="PF05448"/>
    </source>
</evidence>
<dbReference type="GO" id="GO:0005976">
    <property type="term" value="P:polysaccharide metabolic process"/>
    <property type="evidence" value="ECO:0007669"/>
    <property type="project" value="TreeGrafter"/>
</dbReference>
<proteinExistence type="predicted"/>
<dbReference type="AlphaFoldDB" id="A0A382F8B0"/>
<dbReference type="InterPro" id="IPR008391">
    <property type="entry name" value="AXE1_dom"/>
</dbReference>
<dbReference type="GO" id="GO:0052689">
    <property type="term" value="F:carboxylic ester hydrolase activity"/>
    <property type="evidence" value="ECO:0007669"/>
    <property type="project" value="TreeGrafter"/>
</dbReference>
<sequence>VSTLRPSDFGSFWYELGKELADIPASPEIEAIPMRSTDFADLYGVRITSIGPYRLYGFLSIPKSDSPVPAIYYAPKNSSVLEIIPQGTSNAIRGRYITFSLACRGMRNSDKPYAAMYPGQLTDGIHDSEAYVYRGIVADTMRGLDFLMSRPEVDRNAVAAWGNDNALLAAALHDSVTHVVATPAYLMNTIEMAERTSAYPLEEFNDYIRHFPEQRDQVENVLNYYNLKWHAQSITATTLVMADHESGLYSSQSLSSLVEGISGEATVHESERSSFLDGLFAEKWITENLIGEDADPIVPAHWNE</sequence>
<organism evidence="2">
    <name type="scientific">marine metagenome</name>
    <dbReference type="NCBI Taxonomy" id="408172"/>
    <lineage>
        <taxon>unclassified sequences</taxon>
        <taxon>metagenomes</taxon>
        <taxon>ecological metagenomes</taxon>
    </lineage>
</organism>
<protein>
    <recommendedName>
        <fullName evidence="1">Acetyl xylan esterase domain-containing protein</fullName>
    </recommendedName>
</protein>
<name>A0A382F8B0_9ZZZZ</name>
<reference evidence="2" key="1">
    <citation type="submission" date="2018-05" db="EMBL/GenBank/DDBJ databases">
        <authorList>
            <person name="Lanie J.A."/>
            <person name="Ng W.-L."/>
            <person name="Kazmierczak K.M."/>
            <person name="Andrzejewski T.M."/>
            <person name="Davidsen T.M."/>
            <person name="Wayne K.J."/>
            <person name="Tettelin H."/>
            <person name="Glass J.I."/>
            <person name="Rusch D."/>
            <person name="Podicherti R."/>
            <person name="Tsui H.-C.T."/>
            <person name="Winkler M.E."/>
        </authorList>
    </citation>
    <scope>NUCLEOTIDE SEQUENCE</scope>
</reference>
<feature type="non-terminal residue" evidence="2">
    <location>
        <position position="1"/>
    </location>
</feature>
<dbReference type="Gene3D" id="3.40.50.1820">
    <property type="entry name" value="alpha/beta hydrolase"/>
    <property type="match status" value="1"/>
</dbReference>
<dbReference type="EMBL" id="UINC01048583">
    <property type="protein sequence ID" value="SVB59286.1"/>
    <property type="molecule type" value="Genomic_DNA"/>
</dbReference>